<evidence type="ECO:0000256" key="3">
    <source>
        <dbReference type="ARBA" id="ARBA00023052"/>
    </source>
</evidence>
<dbReference type="SUPFAM" id="SSF52518">
    <property type="entry name" value="Thiamin diphosphate-binding fold (THDP-binding)"/>
    <property type="match status" value="1"/>
</dbReference>
<evidence type="ECO:0000313" key="6">
    <source>
        <dbReference type="Proteomes" id="UP000589520"/>
    </source>
</evidence>
<dbReference type="Proteomes" id="UP000589520">
    <property type="component" value="Unassembled WGS sequence"/>
</dbReference>
<gene>
    <name evidence="5" type="ORF">HDF17_003208</name>
</gene>
<sequence>MGEMAGRVVGESPLVPNRKMQRMYEGMVESRLLEELVAERRKKAKGPAARGQEACRVSALLDLEPDDLISDVDGGVTTAFLRGAELHRLVKHTVSKKKDRAALTTDGLLPEVAETGDRFQMALGSALTLKRLKLRKVVVVFAERDALKPSEWRETLRFAAREELPMLFVALAGKEGKGHRAFELSERATEVGVPGIPVDVSDAVALYRVAQESIGRARVGGGPALMECVRLAVAGKHVDPIDAMRQTLLSRKVCGEEWMDGVAPAFRARLDAL</sequence>
<dbReference type="InterPro" id="IPR029061">
    <property type="entry name" value="THDP-binding"/>
</dbReference>
<evidence type="ECO:0000259" key="4">
    <source>
        <dbReference type="Pfam" id="PF00676"/>
    </source>
</evidence>
<dbReference type="InterPro" id="IPR050642">
    <property type="entry name" value="PDH_E1_Alpha_Subunit"/>
</dbReference>
<keyword evidence="6" id="KW-1185">Reference proteome</keyword>
<keyword evidence="5" id="KW-0670">Pyruvate</keyword>
<organism evidence="5 6">
    <name type="scientific">Granulicella arctica</name>
    <dbReference type="NCBI Taxonomy" id="940613"/>
    <lineage>
        <taxon>Bacteria</taxon>
        <taxon>Pseudomonadati</taxon>
        <taxon>Acidobacteriota</taxon>
        <taxon>Terriglobia</taxon>
        <taxon>Terriglobales</taxon>
        <taxon>Acidobacteriaceae</taxon>
        <taxon>Granulicella</taxon>
    </lineage>
</organism>
<dbReference type="EMBL" id="JACCCW010000002">
    <property type="protein sequence ID" value="NYF80888.1"/>
    <property type="molecule type" value="Genomic_DNA"/>
</dbReference>
<name>A0A7Y9PJ66_9BACT</name>
<dbReference type="Pfam" id="PF00676">
    <property type="entry name" value="E1_dh"/>
    <property type="match status" value="1"/>
</dbReference>
<proteinExistence type="predicted"/>
<evidence type="ECO:0000313" key="5">
    <source>
        <dbReference type="EMBL" id="NYF80888.1"/>
    </source>
</evidence>
<dbReference type="GO" id="GO:0004739">
    <property type="term" value="F:pyruvate dehydrogenase (acetyl-transferring) activity"/>
    <property type="evidence" value="ECO:0007669"/>
    <property type="project" value="TreeGrafter"/>
</dbReference>
<dbReference type="RefSeq" id="WP_179492599.1">
    <property type="nucleotide sequence ID" value="NZ_JACCCW010000002.1"/>
</dbReference>
<keyword evidence="3" id="KW-0786">Thiamine pyrophosphate</keyword>
<reference evidence="5 6" key="1">
    <citation type="submission" date="2020-07" db="EMBL/GenBank/DDBJ databases">
        <title>Genomic Encyclopedia of Type Strains, Phase IV (KMG-V): Genome sequencing to study the core and pangenomes of soil and plant-associated prokaryotes.</title>
        <authorList>
            <person name="Whitman W."/>
        </authorList>
    </citation>
    <scope>NUCLEOTIDE SEQUENCE [LARGE SCALE GENOMIC DNA]</scope>
    <source>
        <strain evidence="5 6">X4EP2</strain>
    </source>
</reference>
<feature type="domain" description="Dehydrogenase E1 component" evidence="4">
    <location>
        <begin position="49"/>
        <end position="229"/>
    </location>
</feature>
<dbReference type="Gene3D" id="3.40.50.970">
    <property type="match status" value="1"/>
</dbReference>
<dbReference type="GO" id="GO:0006086">
    <property type="term" value="P:pyruvate decarboxylation to acetyl-CoA"/>
    <property type="evidence" value="ECO:0007669"/>
    <property type="project" value="TreeGrafter"/>
</dbReference>
<dbReference type="PANTHER" id="PTHR11516:SF41">
    <property type="entry name" value="3-METHYL-2-OXOBUTANOATE DEHYDROGENASE SUBUNIT ALPHA"/>
    <property type="match status" value="1"/>
</dbReference>
<dbReference type="PANTHER" id="PTHR11516">
    <property type="entry name" value="PYRUVATE DEHYDROGENASE E1 COMPONENT, ALPHA SUBUNIT BACTERIAL AND ORGANELLAR"/>
    <property type="match status" value="1"/>
</dbReference>
<evidence type="ECO:0000256" key="1">
    <source>
        <dbReference type="ARBA" id="ARBA00001964"/>
    </source>
</evidence>
<dbReference type="AlphaFoldDB" id="A0A7Y9PJ66"/>
<accession>A0A7Y9PJ66</accession>
<keyword evidence="2" id="KW-0560">Oxidoreductase</keyword>
<dbReference type="InterPro" id="IPR001017">
    <property type="entry name" value="DH_E1"/>
</dbReference>
<comment type="caution">
    <text evidence="5">The sequence shown here is derived from an EMBL/GenBank/DDBJ whole genome shotgun (WGS) entry which is preliminary data.</text>
</comment>
<comment type="cofactor">
    <cofactor evidence="1">
        <name>thiamine diphosphate</name>
        <dbReference type="ChEBI" id="CHEBI:58937"/>
    </cofactor>
</comment>
<evidence type="ECO:0000256" key="2">
    <source>
        <dbReference type="ARBA" id="ARBA00023002"/>
    </source>
</evidence>
<protein>
    <submittedName>
        <fullName evidence="5">TPP-dependent pyruvate/acetoin dehydrogenase alpha subunit</fullName>
    </submittedName>
</protein>